<keyword evidence="2" id="KW-0812">Transmembrane</keyword>
<feature type="compositionally biased region" description="Basic and acidic residues" evidence="1">
    <location>
        <begin position="91"/>
        <end position="105"/>
    </location>
</feature>
<keyword evidence="2" id="KW-1133">Transmembrane helix</keyword>
<dbReference type="EMBL" id="JAZHXI010000014">
    <property type="protein sequence ID" value="KAL2064037.1"/>
    <property type="molecule type" value="Genomic_DNA"/>
</dbReference>
<feature type="region of interest" description="Disordered" evidence="1">
    <location>
        <begin position="84"/>
        <end position="122"/>
    </location>
</feature>
<keyword evidence="4" id="KW-1185">Reference proteome</keyword>
<dbReference type="Proteomes" id="UP001595075">
    <property type="component" value="Unassembled WGS sequence"/>
</dbReference>
<comment type="caution">
    <text evidence="3">The sequence shown here is derived from an EMBL/GenBank/DDBJ whole genome shotgun (WGS) entry which is preliminary data.</text>
</comment>
<keyword evidence="2" id="KW-0472">Membrane</keyword>
<evidence type="ECO:0000313" key="4">
    <source>
        <dbReference type="Proteomes" id="UP001595075"/>
    </source>
</evidence>
<protein>
    <submittedName>
        <fullName evidence="3">Uncharacterized protein</fullName>
    </submittedName>
</protein>
<evidence type="ECO:0000256" key="2">
    <source>
        <dbReference type="SAM" id="Phobius"/>
    </source>
</evidence>
<feature type="transmembrane region" description="Helical" evidence="2">
    <location>
        <begin position="24"/>
        <end position="45"/>
    </location>
</feature>
<name>A0ABR4C3D7_9HELO</name>
<organism evidence="3 4">
    <name type="scientific">Oculimacula yallundae</name>
    <dbReference type="NCBI Taxonomy" id="86028"/>
    <lineage>
        <taxon>Eukaryota</taxon>
        <taxon>Fungi</taxon>
        <taxon>Dikarya</taxon>
        <taxon>Ascomycota</taxon>
        <taxon>Pezizomycotina</taxon>
        <taxon>Leotiomycetes</taxon>
        <taxon>Helotiales</taxon>
        <taxon>Ploettnerulaceae</taxon>
        <taxon>Oculimacula</taxon>
    </lineage>
</organism>
<gene>
    <name evidence="3" type="ORF">VTL71DRAFT_4531</name>
</gene>
<sequence>MAWDHMETVHDLIAKVNTKARIPIAYLEFLAQTIVLAIALVIMFMMCRRFNLGLLAGNDHMLVSEVISADYSFEIKLINTGRESCTQGTQADRKETASEGEHQISDQEEDKDQDGEMKERGQ</sequence>
<evidence type="ECO:0000313" key="3">
    <source>
        <dbReference type="EMBL" id="KAL2064037.1"/>
    </source>
</evidence>
<evidence type="ECO:0000256" key="1">
    <source>
        <dbReference type="SAM" id="MobiDB-lite"/>
    </source>
</evidence>
<accession>A0ABR4C3D7</accession>
<proteinExistence type="predicted"/>
<reference evidence="3 4" key="1">
    <citation type="journal article" date="2024" name="Commun. Biol.">
        <title>Comparative genomic analysis of thermophilic fungi reveals convergent evolutionary adaptations and gene losses.</title>
        <authorList>
            <person name="Steindorff A.S."/>
            <person name="Aguilar-Pontes M.V."/>
            <person name="Robinson A.J."/>
            <person name="Andreopoulos B."/>
            <person name="LaButti K."/>
            <person name="Kuo A."/>
            <person name="Mondo S."/>
            <person name="Riley R."/>
            <person name="Otillar R."/>
            <person name="Haridas S."/>
            <person name="Lipzen A."/>
            <person name="Grimwood J."/>
            <person name="Schmutz J."/>
            <person name="Clum A."/>
            <person name="Reid I.D."/>
            <person name="Moisan M.C."/>
            <person name="Butler G."/>
            <person name="Nguyen T.T.M."/>
            <person name="Dewar K."/>
            <person name="Conant G."/>
            <person name="Drula E."/>
            <person name="Henrissat B."/>
            <person name="Hansel C."/>
            <person name="Singer S."/>
            <person name="Hutchinson M.I."/>
            <person name="de Vries R.P."/>
            <person name="Natvig D.O."/>
            <person name="Powell A.J."/>
            <person name="Tsang A."/>
            <person name="Grigoriev I.V."/>
        </authorList>
    </citation>
    <scope>NUCLEOTIDE SEQUENCE [LARGE SCALE GENOMIC DNA]</scope>
    <source>
        <strain evidence="3 4">CBS 494.80</strain>
    </source>
</reference>